<organism evidence="6 7">
    <name type="scientific">Leptotrombidium deliense</name>
    <dbReference type="NCBI Taxonomy" id="299467"/>
    <lineage>
        <taxon>Eukaryota</taxon>
        <taxon>Metazoa</taxon>
        <taxon>Ecdysozoa</taxon>
        <taxon>Arthropoda</taxon>
        <taxon>Chelicerata</taxon>
        <taxon>Arachnida</taxon>
        <taxon>Acari</taxon>
        <taxon>Acariformes</taxon>
        <taxon>Trombidiformes</taxon>
        <taxon>Prostigmata</taxon>
        <taxon>Anystina</taxon>
        <taxon>Parasitengona</taxon>
        <taxon>Trombiculoidea</taxon>
        <taxon>Trombiculidae</taxon>
        <taxon>Leptotrombidium</taxon>
    </lineage>
</organism>
<dbReference type="GO" id="GO:0035151">
    <property type="term" value="P:regulation of tube size, open tracheal system"/>
    <property type="evidence" value="ECO:0007669"/>
    <property type="project" value="TreeGrafter"/>
</dbReference>
<dbReference type="GO" id="GO:0005918">
    <property type="term" value="C:septate junction"/>
    <property type="evidence" value="ECO:0007669"/>
    <property type="project" value="TreeGrafter"/>
</dbReference>
<feature type="transmembrane region" description="Helical" evidence="5">
    <location>
        <begin position="113"/>
        <end position="131"/>
    </location>
</feature>
<evidence type="ECO:0000313" key="6">
    <source>
        <dbReference type="EMBL" id="RWS31635.1"/>
    </source>
</evidence>
<accession>A0A443SVT6</accession>
<dbReference type="PANTHER" id="PTHR21284:SF6">
    <property type="entry name" value="SINUOUS"/>
    <property type="match status" value="1"/>
</dbReference>
<comment type="subcellular location">
    <subcellularLocation>
        <location evidence="1">Membrane</location>
        <topology evidence="1">Multi-pass membrane protein</topology>
    </subcellularLocation>
</comment>
<protein>
    <submittedName>
        <fullName evidence="6">Claudin domain containing protein-like protein</fullName>
    </submittedName>
</protein>
<keyword evidence="2 5" id="KW-0812">Transmembrane</keyword>
<dbReference type="EMBL" id="NCKV01000107">
    <property type="protein sequence ID" value="RWS31635.1"/>
    <property type="molecule type" value="Genomic_DNA"/>
</dbReference>
<dbReference type="STRING" id="299467.A0A443SVT6"/>
<dbReference type="Proteomes" id="UP000288716">
    <property type="component" value="Unassembled WGS sequence"/>
</dbReference>
<dbReference type="InterPro" id="IPR004031">
    <property type="entry name" value="PMP22/EMP/MP20/Claudin"/>
</dbReference>
<keyword evidence="4 5" id="KW-0472">Membrane</keyword>
<evidence type="ECO:0000256" key="4">
    <source>
        <dbReference type="ARBA" id="ARBA00023136"/>
    </source>
</evidence>
<evidence type="ECO:0000256" key="2">
    <source>
        <dbReference type="ARBA" id="ARBA00022692"/>
    </source>
</evidence>
<dbReference type="AlphaFoldDB" id="A0A443SVT6"/>
<dbReference type="GO" id="GO:0019991">
    <property type="term" value="P:septate junction assembly"/>
    <property type="evidence" value="ECO:0007669"/>
    <property type="project" value="TreeGrafter"/>
</dbReference>
<keyword evidence="7" id="KW-1185">Reference proteome</keyword>
<name>A0A443SVT6_9ACAR</name>
<proteinExistence type="predicted"/>
<dbReference type="Pfam" id="PF13903">
    <property type="entry name" value="Claudin_2"/>
    <property type="match status" value="2"/>
</dbReference>
<evidence type="ECO:0000313" key="7">
    <source>
        <dbReference type="Proteomes" id="UP000288716"/>
    </source>
</evidence>
<gene>
    <name evidence="6" type="ORF">B4U80_00920</name>
</gene>
<dbReference type="GO" id="GO:0016020">
    <property type="term" value="C:membrane"/>
    <property type="evidence" value="ECO:0007669"/>
    <property type="project" value="UniProtKB-SubCell"/>
</dbReference>
<reference evidence="6 7" key="1">
    <citation type="journal article" date="2018" name="Gigascience">
        <title>Genomes of trombidid mites reveal novel predicted allergens and laterally-transferred genes associated with secondary metabolism.</title>
        <authorList>
            <person name="Dong X."/>
            <person name="Chaisiri K."/>
            <person name="Xia D."/>
            <person name="Armstrong S.D."/>
            <person name="Fang Y."/>
            <person name="Donnelly M.J."/>
            <person name="Kadowaki T."/>
            <person name="McGarry J.W."/>
            <person name="Darby A.C."/>
            <person name="Makepeace B.L."/>
        </authorList>
    </citation>
    <scope>NUCLEOTIDE SEQUENCE [LARGE SCALE GENOMIC DNA]</scope>
    <source>
        <strain evidence="6">UoL-UT</strain>
    </source>
</reference>
<feature type="transmembrane region" description="Helical" evidence="5">
    <location>
        <begin position="151"/>
        <end position="170"/>
    </location>
</feature>
<dbReference type="OrthoDB" id="10062378at2759"/>
<dbReference type="PANTHER" id="PTHR21284">
    <property type="entry name" value="EG:80H7.2 PROTEIN"/>
    <property type="match status" value="1"/>
</dbReference>
<dbReference type="Gene3D" id="1.20.140.150">
    <property type="match status" value="1"/>
</dbReference>
<evidence type="ECO:0000256" key="5">
    <source>
        <dbReference type="SAM" id="Phobius"/>
    </source>
</evidence>
<keyword evidence="3 5" id="KW-1133">Transmembrane helix</keyword>
<comment type="caution">
    <text evidence="6">The sequence shown here is derived from an EMBL/GenBank/DDBJ whole genome shotgun (WGS) entry which is preliminary data.</text>
</comment>
<evidence type="ECO:0000256" key="3">
    <source>
        <dbReference type="ARBA" id="ARBA00022989"/>
    </source>
</evidence>
<sequence length="195" mass="22585">MTRMSDARIAVVFVTSFAFIATLIAFFSPNWLASERRFYGAEFDKLGLWETCFRSLRGADDLEFRKYYSGCRWIFAAEYQNIRGFLQPVILLMSVQVCHVVDNQIIAFQRMAIVMFLAAVTSSVAVIVFGIKGDDADWMAHSEHNFLSWSFALAVVGTFFEWIAAILFWVENRLLIKKDLKRQREVYGMQPMMKQ</sequence>
<feature type="transmembrane region" description="Helical" evidence="5">
    <location>
        <begin position="7"/>
        <end position="27"/>
    </location>
</feature>
<dbReference type="VEuPathDB" id="VectorBase:LDEU000402"/>
<evidence type="ECO:0000256" key="1">
    <source>
        <dbReference type="ARBA" id="ARBA00004141"/>
    </source>
</evidence>